<dbReference type="InterPro" id="IPR002125">
    <property type="entry name" value="CMP_dCMP_dom"/>
</dbReference>
<keyword evidence="6" id="KW-1185">Reference proteome</keyword>
<dbReference type="InterPro" id="IPR004794">
    <property type="entry name" value="Eubact_RibD"/>
</dbReference>
<dbReference type="EC" id="1.1.1.193" evidence="4"/>
<dbReference type="EMBL" id="JRPD02000011">
    <property type="protein sequence ID" value="TLE00055.1"/>
    <property type="molecule type" value="Genomic_DNA"/>
</dbReference>
<dbReference type="EC" id="3.5.4.-" evidence="3"/>
<evidence type="ECO:0000313" key="3">
    <source>
        <dbReference type="EMBL" id="STQ86098.1"/>
    </source>
</evidence>
<dbReference type="InterPro" id="IPR016193">
    <property type="entry name" value="Cytidine_deaminase-like"/>
</dbReference>
<dbReference type="InterPro" id="IPR024072">
    <property type="entry name" value="DHFR-like_dom_sf"/>
</dbReference>
<evidence type="ECO:0000256" key="1">
    <source>
        <dbReference type="ARBA" id="ARBA00005104"/>
    </source>
</evidence>
<dbReference type="GO" id="GO:0009231">
    <property type="term" value="P:riboflavin biosynthetic process"/>
    <property type="evidence" value="ECO:0007669"/>
    <property type="project" value="UniProtKB-UniPathway"/>
</dbReference>
<dbReference type="OrthoDB" id="9800865at2"/>
<reference evidence="4 5" key="1">
    <citation type="journal article" date="2014" name="Genome Announc.">
        <title>Draft genome sequences of eight enterohepatic helicobacter species isolated from both laboratory and wild rodents.</title>
        <authorList>
            <person name="Sheh A."/>
            <person name="Shen Z."/>
            <person name="Fox J.G."/>
        </authorList>
    </citation>
    <scope>NUCLEOTIDE SEQUENCE [LARGE SCALE GENOMIC DNA]</scope>
    <source>
        <strain evidence="4 5">ST1</strain>
    </source>
</reference>
<dbReference type="AlphaFoldDB" id="A0A377PSZ6"/>
<proteinExistence type="predicted"/>
<evidence type="ECO:0000259" key="2">
    <source>
        <dbReference type="Pfam" id="PF00383"/>
    </source>
</evidence>
<dbReference type="SUPFAM" id="SSF53597">
    <property type="entry name" value="Dihydrofolate reductase-like"/>
    <property type="match status" value="1"/>
</dbReference>
<dbReference type="Proteomes" id="UP000255139">
    <property type="component" value="Unassembled WGS sequence"/>
</dbReference>
<dbReference type="EC" id="3.5.4.26" evidence="4"/>
<accession>A0A377PSZ6</accession>
<dbReference type="EMBL" id="UGJE01000002">
    <property type="protein sequence ID" value="STQ86098.1"/>
    <property type="molecule type" value="Genomic_DNA"/>
</dbReference>
<dbReference type="SUPFAM" id="SSF53927">
    <property type="entry name" value="Cytidine deaminase-like"/>
    <property type="match status" value="1"/>
</dbReference>
<dbReference type="GO" id="GO:0008835">
    <property type="term" value="F:diaminohydroxyphosphoribosylaminopyrimidine deaminase activity"/>
    <property type="evidence" value="ECO:0007669"/>
    <property type="project" value="UniProtKB-EC"/>
</dbReference>
<dbReference type="Proteomes" id="UP000029922">
    <property type="component" value="Unassembled WGS sequence"/>
</dbReference>
<dbReference type="Pfam" id="PF00383">
    <property type="entry name" value="dCMP_cyt_deam_1"/>
    <property type="match status" value="1"/>
</dbReference>
<protein>
    <submittedName>
        <fullName evidence="4">Bifunctional diaminohydroxyphosphoribosylaminopyrimidine deaminase/5-amino-6-(5-phosphoribosylamino)uracil reductase RibD</fullName>
        <ecNumber evidence="4">1.1.1.193</ecNumber>
        <ecNumber evidence="4">3.5.4.26</ecNumber>
    </submittedName>
    <submittedName>
        <fullName evidence="3">Priboflavin-specific deaminase</fullName>
        <ecNumber evidence="3">3.5.4.-</ecNumber>
    </submittedName>
</protein>
<evidence type="ECO:0000313" key="6">
    <source>
        <dbReference type="Proteomes" id="UP000255139"/>
    </source>
</evidence>
<dbReference type="Gene3D" id="3.40.430.10">
    <property type="entry name" value="Dihydrofolate Reductase, subunit A"/>
    <property type="match status" value="1"/>
</dbReference>
<name>A0A377PSZ6_9HELI</name>
<gene>
    <name evidence="3" type="primary">ribD</name>
    <name evidence="4" type="ORF">LS73_005860</name>
    <name evidence="3" type="ORF">NCTC12714_00889</name>
</gene>
<sequence length="462" mass="52146">MNNSNNLRIYISLFFESVLNKKLVIWLQYAIYHFITLIEVLMDSYSIFMNIAISYAWQFQTLTLPNPAVAALIVANGEIVALGAHYKAGMPHAEVIACKEALIYFFRHDSNKAQNLTQAFVANKEYLLECYPSCSKSSLDSFANSIIECFELEMDSRIIHDFLILFSSGIFHDCNIFVTLEPCNHYGKTPPCANLLAELKPNKIIVACSDPTPDASGGFKTLGNINIISHVLETEARKLLYPFLTWQKKSSFTLFKVAHRLDGTYHGGAISNMDSRIFTHNMRCVADYIVISGETLRVDNPLLDTRFGTVPYSSKLPEIFILSKTIKLEDLKSFHIMDNPDRKVHIARSIDELPSSGFIVIEGGFSFCSLLLKESMRYKNNFSIDCILGYIAPTLAIPPNFISNSLNRISQDALMEACDIFNMNGFMLAYSSLLPHSYKLNNNANIDSKQNIIYWLIKEGYA</sequence>
<keyword evidence="4" id="KW-0560">Oxidoreductase</keyword>
<dbReference type="Gene3D" id="3.40.140.10">
    <property type="entry name" value="Cytidine Deaminase, domain 2"/>
    <property type="match status" value="1"/>
</dbReference>
<evidence type="ECO:0000313" key="4">
    <source>
        <dbReference type="EMBL" id="TLE00055.1"/>
    </source>
</evidence>
<evidence type="ECO:0000313" key="5">
    <source>
        <dbReference type="Proteomes" id="UP000029922"/>
    </source>
</evidence>
<comment type="pathway">
    <text evidence="1">Cofactor biosynthesis; riboflavin biosynthesis.</text>
</comment>
<dbReference type="RefSeq" id="WP_052089727.1">
    <property type="nucleotide sequence ID" value="NZ_FZML01000012.1"/>
</dbReference>
<keyword evidence="3" id="KW-0378">Hydrolase</keyword>
<reference evidence="3 6" key="2">
    <citation type="submission" date="2018-06" db="EMBL/GenBank/DDBJ databases">
        <authorList>
            <consortium name="Pathogen Informatics"/>
            <person name="Doyle S."/>
        </authorList>
    </citation>
    <scope>NUCLEOTIDE SEQUENCE [LARGE SCALE GENOMIC DNA]</scope>
    <source>
        <strain evidence="3 6">NCTC12714</strain>
    </source>
</reference>
<feature type="domain" description="CMP/dCMP-type deaminase" evidence="2">
    <location>
        <begin position="45"/>
        <end position="207"/>
    </location>
</feature>
<dbReference type="NCBIfam" id="TIGR00326">
    <property type="entry name" value="eubact_ribD"/>
    <property type="match status" value="1"/>
</dbReference>
<dbReference type="GO" id="GO:0008703">
    <property type="term" value="F:5-amino-6-(5-phosphoribosylamino)uracil reductase activity"/>
    <property type="evidence" value="ECO:0007669"/>
    <property type="project" value="UniProtKB-EC"/>
</dbReference>
<organism evidence="3 6">
    <name type="scientific">Helicobacter muridarum</name>
    <dbReference type="NCBI Taxonomy" id="216"/>
    <lineage>
        <taxon>Bacteria</taxon>
        <taxon>Pseudomonadati</taxon>
        <taxon>Campylobacterota</taxon>
        <taxon>Epsilonproteobacteria</taxon>
        <taxon>Campylobacterales</taxon>
        <taxon>Helicobacteraceae</taxon>
        <taxon>Helicobacter</taxon>
    </lineage>
</organism>
<dbReference type="UniPathway" id="UPA00275"/>